<dbReference type="PANTHER" id="PTHR30005:SF0">
    <property type="entry name" value="RETROGRADE REGULATION PROTEIN 2"/>
    <property type="match status" value="1"/>
</dbReference>
<evidence type="ECO:0000259" key="3">
    <source>
        <dbReference type="Pfam" id="PF21447"/>
    </source>
</evidence>
<dbReference type="AlphaFoldDB" id="A0A0L6ZCH0"/>
<dbReference type="PATRIC" id="fig|1121318.3.peg.793"/>
<dbReference type="Pfam" id="PF21447">
    <property type="entry name" value="Ppx-GppA_III"/>
    <property type="match status" value="1"/>
</dbReference>
<dbReference type="PANTHER" id="PTHR30005">
    <property type="entry name" value="EXOPOLYPHOSPHATASE"/>
    <property type="match status" value="1"/>
</dbReference>
<feature type="domain" description="Ppx/GppA phosphatase N-terminal" evidence="2">
    <location>
        <begin position="23"/>
        <end position="313"/>
    </location>
</feature>
<dbReference type="InterPro" id="IPR043129">
    <property type="entry name" value="ATPase_NBD"/>
</dbReference>
<dbReference type="InterPro" id="IPR003607">
    <property type="entry name" value="HD/PDEase_dom"/>
</dbReference>
<feature type="domain" description="Ppx/GppA phosphatase C-terminal" evidence="3">
    <location>
        <begin position="331"/>
        <end position="488"/>
    </location>
</feature>
<dbReference type="EC" id="3.6.1.11" evidence="4"/>
<dbReference type="STRING" id="36844.SAMN04488501_103214"/>
<gene>
    <name evidence="4" type="primary">ppx_1</name>
    <name evidence="4" type="ORF">CLHOM_07890</name>
</gene>
<dbReference type="EMBL" id="LHUR01000012">
    <property type="protein sequence ID" value="KOA20647.1"/>
    <property type="molecule type" value="Genomic_DNA"/>
</dbReference>
<comment type="caution">
    <text evidence="4">The sequence shown here is derived from an EMBL/GenBank/DDBJ whole genome shotgun (WGS) entry which is preliminary data.</text>
</comment>
<sequence>MKNYIEFKVIGAIDVGSNYIRMVIAEVTGGKDRVILEELKKLTNAGKDSFNTGRISVETIHEICHILSGYKKIMKEYGVKKYKAVATSGIREADNREYVLEQIRLSTGLKVEIINNSEERLYIYKALRDDPEATSLIESTGTLIVNVSSGGLEVSVYENGNLKYTDYIKLGTLRIREMLSELELNNINFARIMQEYIESKLNLLQQNIIRGNIKNYIALGGELYTILKLANVRMKENYYKRTLTSEELYSIYKEILKHSNEQLVEKYRISNNASELLIPSVLIFYSFLKIVDAEIIYAPMISLRHGILIDIEDDIFDLPRKKDVIDDVISSVWYIAEKYNINKIHSKFVKNIVLSIFDQLKSLHKLGERERLFLEVAAILHDVGKYVSFNGNNIHSYNIIRKQNIIGFSDREMEIVANVARYHSYKIPRYSHENYANLTGEDRITVSKLVAIFRIAEALDISHKQKIQDISISNTREGLYFRLNSKEDITLEKWDFNRKASFFGELMGIEPKIEE</sequence>
<protein>
    <submittedName>
        <fullName evidence="4">Exopolyphosphatase</fullName>
        <ecNumber evidence="4">3.6.1.11</ecNumber>
    </submittedName>
</protein>
<dbReference type="InterPro" id="IPR048950">
    <property type="entry name" value="Ppx_GppA_C"/>
</dbReference>
<dbReference type="CDD" id="cd00077">
    <property type="entry name" value="HDc"/>
    <property type="match status" value="1"/>
</dbReference>
<evidence type="ECO:0000256" key="1">
    <source>
        <dbReference type="ARBA" id="ARBA00007125"/>
    </source>
</evidence>
<dbReference type="CDD" id="cd24006">
    <property type="entry name" value="ASKHA_NBD_PPX_GppA"/>
    <property type="match status" value="1"/>
</dbReference>
<evidence type="ECO:0000259" key="2">
    <source>
        <dbReference type="Pfam" id="PF02541"/>
    </source>
</evidence>
<keyword evidence="5" id="KW-1185">Reference proteome</keyword>
<organism evidence="4 5">
    <name type="scientific">Clostridium homopropionicum DSM 5847</name>
    <dbReference type="NCBI Taxonomy" id="1121318"/>
    <lineage>
        <taxon>Bacteria</taxon>
        <taxon>Bacillati</taxon>
        <taxon>Bacillota</taxon>
        <taxon>Clostridia</taxon>
        <taxon>Eubacteriales</taxon>
        <taxon>Clostridiaceae</taxon>
        <taxon>Clostridium</taxon>
    </lineage>
</organism>
<dbReference type="SUPFAM" id="SSF53067">
    <property type="entry name" value="Actin-like ATPase domain"/>
    <property type="match status" value="2"/>
</dbReference>
<dbReference type="Pfam" id="PF02541">
    <property type="entry name" value="Ppx-GppA"/>
    <property type="match status" value="1"/>
</dbReference>
<dbReference type="GO" id="GO:0004309">
    <property type="term" value="F:exopolyphosphatase activity"/>
    <property type="evidence" value="ECO:0007669"/>
    <property type="project" value="UniProtKB-EC"/>
</dbReference>
<dbReference type="SUPFAM" id="SSF109604">
    <property type="entry name" value="HD-domain/PDEase-like"/>
    <property type="match status" value="1"/>
</dbReference>
<dbReference type="RefSeq" id="WP_052220379.1">
    <property type="nucleotide sequence ID" value="NZ_LHUR01000012.1"/>
</dbReference>
<dbReference type="InterPro" id="IPR003695">
    <property type="entry name" value="Ppx_GppA_N"/>
</dbReference>
<name>A0A0L6ZCH0_9CLOT</name>
<accession>A0A0L6ZCH0</accession>
<dbReference type="Gene3D" id="3.30.420.40">
    <property type="match status" value="1"/>
</dbReference>
<evidence type="ECO:0000313" key="5">
    <source>
        <dbReference type="Proteomes" id="UP000037043"/>
    </source>
</evidence>
<reference evidence="5" key="1">
    <citation type="submission" date="2015-08" db="EMBL/GenBank/DDBJ databases">
        <title>Genome sequence of the strict anaerobe Clostridium homopropionicum LuHBu1 (DSM 5847T).</title>
        <authorList>
            <person name="Poehlein A."/>
            <person name="Beck M."/>
            <person name="Schiel-Bengelsdorf B."/>
            <person name="Bengelsdorf F.R."/>
            <person name="Daniel R."/>
            <person name="Duerre P."/>
        </authorList>
    </citation>
    <scope>NUCLEOTIDE SEQUENCE [LARGE SCALE GENOMIC DNA]</scope>
    <source>
        <strain evidence="5">DSM 5847</strain>
    </source>
</reference>
<keyword evidence="4" id="KW-0378">Hydrolase</keyword>
<dbReference type="Proteomes" id="UP000037043">
    <property type="component" value="Unassembled WGS sequence"/>
</dbReference>
<evidence type="ECO:0000313" key="4">
    <source>
        <dbReference type="EMBL" id="KOA20647.1"/>
    </source>
</evidence>
<comment type="similarity">
    <text evidence="1">Belongs to the GppA/Ppx family.</text>
</comment>
<dbReference type="InterPro" id="IPR050273">
    <property type="entry name" value="GppA/Ppx_hydrolase"/>
</dbReference>
<dbReference type="Gene3D" id="3.30.420.150">
    <property type="entry name" value="Exopolyphosphatase. Domain 2"/>
    <property type="match status" value="1"/>
</dbReference>
<dbReference type="Gene3D" id="1.10.3210.10">
    <property type="entry name" value="Hypothetical protein af1432"/>
    <property type="match status" value="1"/>
</dbReference>
<proteinExistence type="inferred from homology"/>